<name>A0ABS3JTK7_9BACT</name>
<feature type="domain" description="BT-3987-like N-terminal" evidence="1">
    <location>
        <begin position="16"/>
        <end position="118"/>
    </location>
</feature>
<comment type="caution">
    <text evidence="2">The sequence shown here is derived from an EMBL/GenBank/DDBJ whole genome shotgun (WGS) entry which is preliminary data.</text>
</comment>
<gene>
    <name evidence="2" type="ORF">J2I46_32545</name>
</gene>
<dbReference type="Pfam" id="PF08522">
    <property type="entry name" value="BT_3987-like_N"/>
    <property type="match status" value="1"/>
</dbReference>
<dbReference type="RefSeq" id="WP_207333295.1">
    <property type="nucleotide sequence ID" value="NZ_JAFMYW010000046.1"/>
</dbReference>
<dbReference type="EMBL" id="JAFMYW010000046">
    <property type="protein sequence ID" value="MBO0953343.1"/>
    <property type="molecule type" value="Genomic_DNA"/>
</dbReference>
<evidence type="ECO:0000259" key="1">
    <source>
        <dbReference type="Pfam" id="PF08522"/>
    </source>
</evidence>
<dbReference type="Gene3D" id="2.60.40.1740">
    <property type="entry name" value="hypothetical protein (bacova_03559)"/>
    <property type="match status" value="1"/>
</dbReference>
<evidence type="ECO:0000313" key="3">
    <source>
        <dbReference type="Proteomes" id="UP000664628"/>
    </source>
</evidence>
<sequence>AFYGVAPNAALPIQSTPVSYSFNVNLSGPQTLAQDVTVNLAVDPTVLTTYNAANGTTYKALPASLYQLVSTSTTIKAGQRLAPVSINFSTGSDKIADPVAFNDANYALPVRVTGTSNNLAVSSNYGYKIILLKLKNKYDGVYTPTGTLVDVTNPAFISLASAGKPVEYTLETVSATKCVLVDNQYFTPGTRIALFWTGTAVSGYGSFSPVIEFDPVTNKIVSVTNYYGVPANTRTAQLDPTGVNTFDPATRTIRIKYQMRQPSVVAAAPNIRTIWNETWTFLRER</sequence>
<evidence type="ECO:0000313" key="2">
    <source>
        <dbReference type="EMBL" id="MBO0953343.1"/>
    </source>
</evidence>
<keyword evidence="3" id="KW-1185">Reference proteome</keyword>
<organism evidence="2 3">
    <name type="scientific">Fibrella forsythiae</name>
    <dbReference type="NCBI Taxonomy" id="2817061"/>
    <lineage>
        <taxon>Bacteria</taxon>
        <taxon>Pseudomonadati</taxon>
        <taxon>Bacteroidota</taxon>
        <taxon>Cytophagia</taxon>
        <taxon>Cytophagales</taxon>
        <taxon>Spirosomataceae</taxon>
        <taxon>Fibrella</taxon>
    </lineage>
</organism>
<dbReference type="InterPro" id="IPR013728">
    <property type="entry name" value="BT_3987-like_N"/>
</dbReference>
<protein>
    <submittedName>
        <fullName evidence="2">DUF1735 domain-containing protein</fullName>
    </submittedName>
</protein>
<accession>A0ABS3JTK7</accession>
<proteinExistence type="predicted"/>
<feature type="non-terminal residue" evidence="2">
    <location>
        <position position="1"/>
    </location>
</feature>
<reference evidence="2 3" key="1">
    <citation type="submission" date="2021-03" db="EMBL/GenBank/DDBJ databases">
        <title>Fibrella sp. HMF5405 genome sequencing and assembly.</title>
        <authorList>
            <person name="Kang H."/>
            <person name="Kim H."/>
            <person name="Bae S."/>
            <person name="Joh K."/>
        </authorList>
    </citation>
    <scope>NUCLEOTIDE SEQUENCE [LARGE SCALE GENOMIC DNA]</scope>
    <source>
        <strain evidence="2 3">HMF5405</strain>
    </source>
</reference>
<dbReference type="Proteomes" id="UP000664628">
    <property type="component" value="Unassembled WGS sequence"/>
</dbReference>